<proteinExistence type="inferred from homology"/>
<dbReference type="Gene3D" id="1.10.1410.10">
    <property type="match status" value="1"/>
</dbReference>
<evidence type="ECO:0000313" key="11">
    <source>
        <dbReference type="EMBL" id="TKA68905.1"/>
    </source>
</evidence>
<evidence type="ECO:0000259" key="9">
    <source>
        <dbReference type="Pfam" id="PF03828"/>
    </source>
</evidence>
<feature type="compositionally biased region" description="Polar residues" evidence="8">
    <location>
        <begin position="654"/>
        <end position="673"/>
    </location>
</feature>
<evidence type="ECO:0000256" key="7">
    <source>
        <dbReference type="ARBA" id="ARBA00022842"/>
    </source>
</evidence>
<keyword evidence="7" id="KW-0460">Magnesium</keyword>
<feature type="compositionally biased region" description="Basic and acidic residues" evidence="8">
    <location>
        <begin position="1060"/>
        <end position="1076"/>
    </location>
</feature>
<evidence type="ECO:0000256" key="5">
    <source>
        <dbReference type="ARBA" id="ARBA00022679"/>
    </source>
</evidence>
<comment type="cofactor">
    <cofactor evidence="2">
        <name>Mg(2+)</name>
        <dbReference type="ChEBI" id="CHEBI:18420"/>
    </cofactor>
</comment>
<reference evidence="11 12" key="1">
    <citation type="submission" date="2017-03" db="EMBL/GenBank/DDBJ databases">
        <title>Genomes of endolithic fungi from Antarctica.</title>
        <authorList>
            <person name="Coleine C."/>
            <person name="Masonjones S."/>
            <person name="Stajich J.E."/>
        </authorList>
    </citation>
    <scope>NUCLEOTIDE SEQUENCE [LARGE SCALE GENOMIC DNA]</scope>
    <source>
        <strain evidence="11 12">CCFEE 5187</strain>
    </source>
</reference>
<feature type="compositionally biased region" description="Polar residues" evidence="8">
    <location>
        <begin position="942"/>
        <end position="960"/>
    </location>
</feature>
<evidence type="ECO:0000256" key="3">
    <source>
        <dbReference type="ARBA" id="ARBA00008593"/>
    </source>
</evidence>
<evidence type="ECO:0000256" key="8">
    <source>
        <dbReference type="SAM" id="MobiDB-lite"/>
    </source>
</evidence>
<feature type="domain" description="Poly(A) RNA polymerase mitochondrial-like central palm" evidence="10">
    <location>
        <begin position="134"/>
        <end position="266"/>
    </location>
</feature>
<dbReference type="AlphaFoldDB" id="A0A4U0X3H3"/>
<dbReference type="InterPro" id="IPR043519">
    <property type="entry name" value="NT_sf"/>
</dbReference>
<dbReference type="OrthoDB" id="2274644at2759"/>
<comment type="cofactor">
    <cofactor evidence="1">
        <name>Mn(2+)</name>
        <dbReference type="ChEBI" id="CHEBI:29035"/>
    </cofactor>
</comment>
<keyword evidence="5" id="KW-0808">Transferase</keyword>
<feature type="region of interest" description="Disordered" evidence="8">
    <location>
        <begin position="1"/>
        <end position="80"/>
    </location>
</feature>
<protein>
    <recommendedName>
        <fullName evidence="4">polynucleotide adenylyltransferase</fullName>
        <ecNumber evidence="4">2.7.7.19</ecNumber>
    </recommendedName>
</protein>
<name>A0A4U0X3H3_9PEZI</name>
<feature type="compositionally biased region" description="Polar residues" evidence="8">
    <location>
        <begin position="811"/>
        <end position="821"/>
    </location>
</feature>
<evidence type="ECO:0000256" key="6">
    <source>
        <dbReference type="ARBA" id="ARBA00022723"/>
    </source>
</evidence>
<organism evidence="11 12">
    <name type="scientific">Cryomyces minteri</name>
    <dbReference type="NCBI Taxonomy" id="331657"/>
    <lineage>
        <taxon>Eukaryota</taxon>
        <taxon>Fungi</taxon>
        <taxon>Dikarya</taxon>
        <taxon>Ascomycota</taxon>
        <taxon>Pezizomycotina</taxon>
        <taxon>Dothideomycetes</taxon>
        <taxon>Dothideomycetes incertae sedis</taxon>
        <taxon>Cryomyces</taxon>
    </lineage>
</organism>
<dbReference type="SUPFAM" id="SSF81301">
    <property type="entry name" value="Nucleotidyltransferase"/>
    <property type="match status" value="1"/>
</dbReference>
<feature type="compositionally biased region" description="Low complexity" evidence="8">
    <location>
        <begin position="1081"/>
        <end position="1095"/>
    </location>
</feature>
<accession>A0A4U0X3H3</accession>
<feature type="compositionally biased region" description="Low complexity" evidence="8">
    <location>
        <begin position="503"/>
        <end position="522"/>
    </location>
</feature>
<evidence type="ECO:0000259" key="10">
    <source>
        <dbReference type="Pfam" id="PF22600"/>
    </source>
</evidence>
<dbReference type="Proteomes" id="UP000308768">
    <property type="component" value="Unassembled WGS sequence"/>
</dbReference>
<feature type="compositionally biased region" description="Gly residues" evidence="8">
    <location>
        <begin position="484"/>
        <end position="502"/>
    </location>
</feature>
<feature type="compositionally biased region" description="Low complexity" evidence="8">
    <location>
        <begin position="632"/>
        <end position="648"/>
    </location>
</feature>
<dbReference type="InterPro" id="IPR054708">
    <property type="entry name" value="MTPAP-like_central"/>
</dbReference>
<sequence>MSGDLPVTPNGVAKMNNRKDLSPVRVFPTRPSLVSQQSSSVPSTPHQHPRDLRFHSRSPSPSRGLRTHSPHSVISGANGSVLPQRYSPGVCKYETGAPFPRRRIPYDIPGGEAMLEPAKAPLKVALDPEEEDRLSGDIRELYDRLLPSTESEKRRAQLVEKLESLFNNEWPGYSIKVHVFGSSGNLLCSNDSDVDICITTPVKKLESMHMLAAVLAKHGMERVVCVASAKVPIVKMWDPTLTLACDMNVNNTLALENTRMIKTYVQIDERVRPLAMIIKYWTKRRILNDAAFGGTISSYTWMCMIINFLQTRKPPILPALQQMPAQMRSTVDGKQSAFADDLDRLRGFGANNTESLGQLLLQFFRYYGHEMNFLGFVISVRQGRLLSREEKGWTINNTSDKEGRHPLCVEEPFNTSRNLGNSADGYAFRGIHLEVRRAFDMLADHGQLENCCEQYVFPPEERATFERPRPKPRPVITRSASQSGRGGSAGGGGRGHANGRGGRNNANHRNAQNSRRSSSAASYGMPQHPFPQSPPAGGTRSDYFGRGNLHDQLYQQYQILHTYETALRTQLVAQAQQAQVHGIDPIRSPQQFLNGHPSPLQDRSPANGTLYHYPVPYSQSPLISQSFPRDGSSTSPSSPSLTAAVPALRRAQHRSSITNGSPSTSVRSHSQPGRSIPSPLVLQNLAQPGYDITAMNGYHYLGGRTAQFQHHVPTNADDRFGLIYGMSPENAVPKEYVGYGVTPIPLQAQAANLPQIPPYRDLPFRMRRVSPDLVPISMLPNGLRRVSRSPSPLGRHRTYSTGLRSAPLPATSFQRSASSSRPIDDDGPLIVNGSFPQIGLRAPEPPSVMRGSFSTTGSEEYDYDPFPPVPFSQLQDMFRVNSADSVPQHAHAQVLELRQRRVAAEASMAGPEHHETRVNDSIYNARGREARPVQDVPEWQRTETSSLVAPTEADQASQLFASPRSRSHNASRLSLASKEGSPRGLLNGSSVAPEEVSPGATAPLLSPVFEAGTPSPTANRGFEGAKAWQSNGTPAAAIGKVIHETQGFAIETQASANAKSEIEKENQRGSQLKRDSAAPISKLTKSSTNSSKQSNAWQPAGKKNNHKRSKPSAEQSSAQATKGKEPLPLNEAERKGG</sequence>
<evidence type="ECO:0000256" key="2">
    <source>
        <dbReference type="ARBA" id="ARBA00001946"/>
    </source>
</evidence>
<dbReference type="GO" id="GO:0031123">
    <property type="term" value="P:RNA 3'-end processing"/>
    <property type="evidence" value="ECO:0007669"/>
    <property type="project" value="TreeGrafter"/>
</dbReference>
<dbReference type="Pfam" id="PF22600">
    <property type="entry name" value="MTPAP-like_central"/>
    <property type="match status" value="1"/>
</dbReference>
<feature type="compositionally biased region" description="Low complexity" evidence="8">
    <location>
        <begin position="31"/>
        <end position="43"/>
    </location>
</feature>
<comment type="caution">
    <text evidence="11">The sequence shown here is derived from an EMBL/GenBank/DDBJ whole genome shotgun (WGS) entry which is preliminary data.</text>
</comment>
<dbReference type="PANTHER" id="PTHR12271:SF113">
    <property type="entry name" value="POLY(A) RNA POLYMERASE CID11"/>
    <property type="match status" value="1"/>
</dbReference>
<evidence type="ECO:0000256" key="4">
    <source>
        <dbReference type="ARBA" id="ARBA00012388"/>
    </source>
</evidence>
<feature type="region of interest" description="Disordered" evidence="8">
    <location>
        <begin position="1052"/>
        <end position="1137"/>
    </location>
</feature>
<dbReference type="InterPro" id="IPR002058">
    <property type="entry name" value="PAP_assoc"/>
</dbReference>
<keyword evidence="12" id="KW-1185">Reference proteome</keyword>
<evidence type="ECO:0000256" key="1">
    <source>
        <dbReference type="ARBA" id="ARBA00001936"/>
    </source>
</evidence>
<dbReference type="EMBL" id="NAJN01000773">
    <property type="protein sequence ID" value="TKA68905.1"/>
    <property type="molecule type" value="Genomic_DNA"/>
</dbReference>
<feature type="compositionally biased region" description="Polar residues" evidence="8">
    <location>
        <begin position="617"/>
        <end position="627"/>
    </location>
</feature>
<keyword evidence="6" id="KW-0479">Metal-binding</keyword>
<feature type="region of interest" description="Disordered" evidence="8">
    <location>
        <begin position="929"/>
        <end position="1025"/>
    </location>
</feature>
<dbReference type="GO" id="GO:0046872">
    <property type="term" value="F:metal ion binding"/>
    <property type="evidence" value="ECO:0007669"/>
    <property type="project" value="UniProtKB-KW"/>
</dbReference>
<dbReference type="STRING" id="331657.A0A4U0X3H3"/>
<feature type="region of interest" description="Disordered" evidence="8">
    <location>
        <begin position="587"/>
        <end position="679"/>
    </location>
</feature>
<dbReference type="Gene3D" id="3.30.460.10">
    <property type="entry name" value="Beta Polymerase, domain 2"/>
    <property type="match status" value="1"/>
</dbReference>
<dbReference type="GO" id="GO:0010605">
    <property type="term" value="P:negative regulation of macromolecule metabolic process"/>
    <property type="evidence" value="ECO:0007669"/>
    <property type="project" value="UniProtKB-ARBA"/>
</dbReference>
<dbReference type="CDD" id="cd05402">
    <property type="entry name" value="NT_PAP_TUTase"/>
    <property type="match status" value="1"/>
</dbReference>
<comment type="similarity">
    <text evidence="3">Belongs to the DNA polymerase type-B-like family.</text>
</comment>
<feature type="domain" description="PAP-associated" evidence="9">
    <location>
        <begin position="355"/>
        <end position="416"/>
    </location>
</feature>
<feature type="region of interest" description="Disordered" evidence="8">
    <location>
        <begin position="785"/>
        <end position="856"/>
    </location>
</feature>
<dbReference type="SUPFAM" id="SSF81631">
    <property type="entry name" value="PAP/OAS1 substrate-binding domain"/>
    <property type="match status" value="1"/>
</dbReference>
<feature type="region of interest" description="Disordered" evidence="8">
    <location>
        <begin position="462"/>
        <end position="544"/>
    </location>
</feature>
<gene>
    <name evidence="11" type="ORF">B0A49_03999</name>
</gene>
<dbReference type="EC" id="2.7.7.19" evidence="4"/>
<evidence type="ECO:0000313" key="12">
    <source>
        <dbReference type="Proteomes" id="UP000308768"/>
    </source>
</evidence>
<dbReference type="Pfam" id="PF03828">
    <property type="entry name" value="PAP_assoc"/>
    <property type="match status" value="1"/>
</dbReference>
<dbReference type="PANTHER" id="PTHR12271">
    <property type="entry name" value="POLY A POLYMERASE CID PAP -RELATED"/>
    <property type="match status" value="1"/>
</dbReference>
<dbReference type="GO" id="GO:1990817">
    <property type="term" value="F:poly(A) RNA polymerase activity"/>
    <property type="evidence" value="ECO:0007669"/>
    <property type="project" value="UniProtKB-EC"/>
</dbReference>